<reference evidence="5 6" key="1">
    <citation type="journal article" date="2010" name="Plant Cell">
        <title>The Chlorella variabilis NC64A genome reveals adaptation to photosymbiosis, coevolution with viruses, and cryptic sex.</title>
        <authorList>
            <person name="Blanc G."/>
            <person name="Duncan G."/>
            <person name="Agarkova I."/>
            <person name="Borodovsky M."/>
            <person name="Gurnon J."/>
            <person name="Kuo A."/>
            <person name="Lindquist E."/>
            <person name="Lucas S."/>
            <person name="Pangilinan J."/>
            <person name="Polle J."/>
            <person name="Salamov A."/>
            <person name="Terry A."/>
            <person name="Yamada T."/>
            <person name="Dunigan D.D."/>
            <person name="Grigoriev I.V."/>
            <person name="Claverie J.M."/>
            <person name="Van Etten J.L."/>
        </authorList>
    </citation>
    <scope>NUCLEOTIDE SEQUENCE [LARGE SCALE GENOMIC DNA]</scope>
    <source>
        <strain evidence="5 6">NC64A</strain>
    </source>
</reference>
<keyword evidence="3" id="KW-0131">Cell cycle</keyword>
<dbReference type="GO" id="GO:0070979">
    <property type="term" value="P:protein K11-linked ubiquitination"/>
    <property type="evidence" value="ECO:0007669"/>
    <property type="project" value="TreeGrafter"/>
</dbReference>
<protein>
    <recommendedName>
        <fullName evidence="4">Anaphase-promoting complex subunit 1 N-terminal domain-containing protein</fullName>
    </recommendedName>
</protein>
<sequence length="201" mass="20801">MSGAAVAVEVVASPSAGRRVLAGRMPEAVVWTAGGVLRKQLTVPAPVLKAAWCIFQNTGPDAILCLLQLGVLSVHTQDGDSHTIPLPGSFTGLWPLPQGVLLTGAAAQGPCILAHPLENIQEVQMQPAAAGAAASGSSSGWDTQEQVVWSGVEVPYIVTHNTRHQRLAVWSIGTQQAQGFVAVTPMRWPGVGGAGGGTYKK</sequence>
<evidence type="ECO:0000256" key="2">
    <source>
        <dbReference type="ARBA" id="ARBA00022776"/>
    </source>
</evidence>
<dbReference type="GO" id="GO:0031145">
    <property type="term" value="P:anaphase-promoting complex-dependent catabolic process"/>
    <property type="evidence" value="ECO:0007669"/>
    <property type="project" value="TreeGrafter"/>
</dbReference>
<proteinExistence type="predicted"/>
<dbReference type="Proteomes" id="UP000008141">
    <property type="component" value="Unassembled WGS sequence"/>
</dbReference>
<dbReference type="InParanoid" id="E1ZHU0"/>
<dbReference type="PANTHER" id="PTHR12827:SF3">
    <property type="entry name" value="ANAPHASE-PROMOTING COMPLEX SUBUNIT 1"/>
    <property type="match status" value="1"/>
</dbReference>
<keyword evidence="1" id="KW-0132">Cell division</keyword>
<dbReference type="STRING" id="554065.E1ZHU0"/>
<evidence type="ECO:0000256" key="1">
    <source>
        <dbReference type="ARBA" id="ARBA00022618"/>
    </source>
</evidence>
<evidence type="ECO:0000259" key="4">
    <source>
        <dbReference type="Pfam" id="PF12859"/>
    </source>
</evidence>
<organism evidence="6">
    <name type="scientific">Chlorella variabilis</name>
    <name type="common">Green alga</name>
    <dbReference type="NCBI Taxonomy" id="554065"/>
    <lineage>
        <taxon>Eukaryota</taxon>
        <taxon>Viridiplantae</taxon>
        <taxon>Chlorophyta</taxon>
        <taxon>core chlorophytes</taxon>
        <taxon>Trebouxiophyceae</taxon>
        <taxon>Chlorellales</taxon>
        <taxon>Chlorellaceae</taxon>
        <taxon>Chlorella clade</taxon>
        <taxon>Chlorella</taxon>
    </lineage>
</organism>
<evidence type="ECO:0000313" key="5">
    <source>
        <dbReference type="EMBL" id="EFN54662.1"/>
    </source>
</evidence>
<dbReference type="GO" id="GO:0005680">
    <property type="term" value="C:anaphase-promoting complex"/>
    <property type="evidence" value="ECO:0007669"/>
    <property type="project" value="InterPro"/>
</dbReference>
<dbReference type="PANTHER" id="PTHR12827">
    <property type="entry name" value="MEIOTIC CHECKPOINT REGULATOR TSG24 FAMILY MEMBER"/>
    <property type="match status" value="1"/>
</dbReference>
<feature type="domain" description="Anaphase-promoting complex subunit 1 N-terminal" evidence="4">
    <location>
        <begin position="27"/>
        <end position="102"/>
    </location>
</feature>
<accession>E1ZHU0</accession>
<dbReference type="GO" id="GO:0007091">
    <property type="term" value="P:metaphase/anaphase transition of mitotic cell cycle"/>
    <property type="evidence" value="ECO:0007669"/>
    <property type="project" value="TreeGrafter"/>
</dbReference>
<dbReference type="Pfam" id="PF12859">
    <property type="entry name" value="ANAPC1"/>
    <property type="match status" value="1"/>
</dbReference>
<dbReference type="GO" id="GO:0051301">
    <property type="term" value="P:cell division"/>
    <property type="evidence" value="ECO:0007669"/>
    <property type="project" value="UniProtKB-KW"/>
</dbReference>
<evidence type="ECO:0000256" key="3">
    <source>
        <dbReference type="ARBA" id="ARBA00023306"/>
    </source>
</evidence>
<dbReference type="InterPro" id="IPR024990">
    <property type="entry name" value="Apc1"/>
</dbReference>
<keyword evidence="6" id="KW-1185">Reference proteome</keyword>
<dbReference type="OrthoDB" id="510903at2759"/>
<dbReference type="KEGG" id="cvr:CHLNCDRAFT_135253"/>
<dbReference type="AlphaFoldDB" id="E1ZHU0"/>
<dbReference type="GO" id="GO:0060090">
    <property type="term" value="F:molecular adaptor activity"/>
    <property type="evidence" value="ECO:0007669"/>
    <property type="project" value="TreeGrafter"/>
</dbReference>
<dbReference type="InterPro" id="IPR049255">
    <property type="entry name" value="Apc1_N"/>
</dbReference>
<dbReference type="EMBL" id="GL433847">
    <property type="protein sequence ID" value="EFN54662.1"/>
    <property type="molecule type" value="Genomic_DNA"/>
</dbReference>
<dbReference type="GeneID" id="17354017"/>
<gene>
    <name evidence="5" type="ORF">CHLNCDRAFT_135253</name>
</gene>
<evidence type="ECO:0000313" key="6">
    <source>
        <dbReference type="Proteomes" id="UP000008141"/>
    </source>
</evidence>
<name>E1ZHU0_CHLVA</name>
<dbReference type="eggNOG" id="KOG1858">
    <property type="taxonomic scope" value="Eukaryota"/>
</dbReference>
<keyword evidence="2" id="KW-0498">Mitosis</keyword>
<dbReference type="RefSeq" id="XP_005846764.1">
    <property type="nucleotide sequence ID" value="XM_005846702.1"/>
</dbReference>